<dbReference type="EMBL" id="BAAAZW010000003">
    <property type="protein sequence ID" value="GAA3955694.1"/>
    <property type="molecule type" value="Genomic_DNA"/>
</dbReference>
<evidence type="ECO:0000259" key="6">
    <source>
        <dbReference type="Pfam" id="PF00441"/>
    </source>
</evidence>
<dbReference type="InterPro" id="IPR036250">
    <property type="entry name" value="AcylCo_DH-like_C"/>
</dbReference>
<keyword evidence="5" id="KW-0560">Oxidoreductase</keyword>
<evidence type="ECO:0000256" key="2">
    <source>
        <dbReference type="ARBA" id="ARBA00009347"/>
    </source>
</evidence>
<dbReference type="SUPFAM" id="SSF56645">
    <property type="entry name" value="Acyl-CoA dehydrogenase NM domain-like"/>
    <property type="match status" value="1"/>
</dbReference>
<evidence type="ECO:0000256" key="3">
    <source>
        <dbReference type="ARBA" id="ARBA00022630"/>
    </source>
</evidence>
<dbReference type="Pfam" id="PF00441">
    <property type="entry name" value="Acyl-CoA_dh_1"/>
    <property type="match status" value="1"/>
</dbReference>
<comment type="similarity">
    <text evidence="2">Belongs to the acyl-CoA dehydrogenase family.</text>
</comment>
<dbReference type="PANTHER" id="PTHR43884:SF20">
    <property type="entry name" value="ACYL-COA DEHYDROGENASE FADE28"/>
    <property type="match status" value="1"/>
</dbReference>
<evidence type="ECO:0000256" key="1">
    <source>
        <dbReference type="ARBA" id="ARBA00001974"/>
    </source>
</evidence>
<protein>
    <submittedName>
        <fullName evidence="7">Acyl-CoA dehydrogenase family protein</fullName>
    </submittedName>
</protein>
<keyword evidence="3" id="KW-0285">Flavoprotein</keyword>
<feature type="domain" description="Acyl-CoA dehydrogenase/oxidase C-terminal" evidence="6">
    <location>
        <begin position="218"/>
        <end position="335"/>
    </location>
</feature>
<reference evidence="8" key="1">
    <citation type="journal article" date="2019" name="Int. J. Syst. Evol. Microbiol.">
        <title>The Global Catalogue of Microorganisms (GCM) 10K type strain sequencing project: providing services to taxonomists for standard genome sequencing and annotation.</title>
        <authorList>
            <consortium name="The Broad Institute Genomics Platform"/>
            <consortium name="The Broad Institute Genome Sequencing Center for Infectious Disease"/>
            <person name="Wu L."/>
            <person name="Ma J."/>
        </authorList>
    </citation>
    <scope>NUCLEOTIDE SEQUENCE [LARGE SCALE GENOMIC DNA]</scope>
    <source>
        <strain evidence="8">JCM 16923</strain>
    </source>
</reference>
<dbReference type="InterPro" id="IPR037069">
    <property type="entry name" value="AcylCoA_DH/ox_N_sf"/>
</dbReference>
<keyword evidence="8" id="KW-1185">Reference proteome</keyword>
<comment type="caution">
    <text evidence="7">The sequence shown here is derived from an EMBL/GenBank/DDBJ whole genome shotgun (WGS) entry which is preliminary data.</text>
</comment>
<sequence length="362" mass="36555">MEARVDFTPDATAAAVAEATQEVVGRLAPEWTDRFTEDGFDAAAWQALTGAGLTVLALPAAHGGDDLGVEALIPLVTSAGRGAVVTPLIGTLTGAVLLAHSAAAAGRWAAAAADGGWYAVALGERGEALGAPLQTRLDRTSGTTLLTGVKTGVAFADGAAALLVGADGGTAVVDPRADGVTLTRTSSSSGAAEYTVAFDAVAIDDADVLAGDATELTALYRVFLAAYADGLLAGALAMTAEHVTGREQFGKPIAAFQAVGQQLADIYVVSRTLNLIATSAAWRLSAGLDAAEDLATADYWLAAELPAALRAMTHLHGGVGVDITYPLHRYFSLAKDLARVAGGPLGALDVLADVTVEEAACS</sequence>
<evidence type="ECO:0000313" key="7">
    <source>
        <dbReference type="EMBL" id="GAA3955694.1"/>
    </source>
</evidence>
<proteinExistence type="inferred from homology"/>
<dbReference type="Gene3D" id="1.10.540.10">
    <property type="entry name" value="Acyl-CoA dehydrogenase/oxidase, N-terminal domain"/>
    <property type="match status" value="1"/>
</dbReference>
<dbReference type="Gene3D" id="1.20.140.10">
    <property type="entry name" value="Butyryl-CoA Dehydrogenase, subunit A, domain 3"/>
    <property type="match status" value="1"/>
</dbReference>
<accession>A0ABP7NWW7</accession>
<dbReference type="InterPro" id="IPR046373">
    <property type="entry name" value="Acyl-CoA_Oxase/DH_mid-dom_sf"/>
</dbReference>
<organism evidence="7 8">
    <name type="scientific">Gordonia caeni</name>
    <dbReference type="NCBI Taxonomy" id="1007097"/>
    <lineage>
        <taxon>Bacteria</taxon>
        <taxon>Bacillati</taxon>
        <taxon>Actinomycetota</taxon>
        <taxon>Actinomycetes</taxon>
        <taxon>Mycobacteriales</taxon>
        <taxon>Gordoniaceae</taxon>
        <taxon>Gordonia</taxon>
    </lineage>
</organism>
<evidence type="ECO:0000256" key="5">
    <source>
        <dbReference type="ARBA" id="ARBA00023002"/>
    </source>
</evidence>
<dbReference type="SUPFAM" id="SSF47203">
    <property type="entry name" value="Acyl-CoA dehydrogenase C-terminal domain-like"/>
    <property type="match status" value="1"/>
</dbReference>
<keyword evidence="4" id="KW-0274">FAD</keyword>
<dbReference type="PANTHER" id="PTHR43884">
    <property type="entry name" value="ACYL-COA DEHYDROGENASE"/>
    <property type="match status" value="1"/>
</dbReference>
<gene>
    <name evidence="7" type="ORF">GCM10022231_12940</name>
</gene>
<comment type="cofactor">
    <cofactor evidence="1">
        <name>FAD</name>
        <dbReference type="ChEBI" id="CHEBI:57692"/>
    </cofactor>
</comment>
<dbReference type="Proteomes" id="UP001418444">
    <property type="component" value="Unassembled WGS sequence"/>
</dbReference>
<dbReference type="InterPro" id="IPR009075">
    <property type="entry name" value="AcylCo_DH/oxidase_C"/>
</dbReference>
<evidence type="ECO:0000313" key="8">
    <source>
        <dbReference type="Proteomes" id="UP001418444"/>
    </source>
</evidence>
<evidence type="ECO:0000256" key="4">
    <source>
        <dbReference type="ARBA" id="ARBA00022827"/>
    </source>
</evidence>
<dbReference type="Gene3D" id="2.40.110.10">
    <property type="entry name" value="Butyryl-CoA Dehydrogenase, subunit A, domain 2"/>
    <property type="match status" value="1"/>
</dbReference>
<dbReference type="InterPro" id="IPR009100">
    <property type="entry name" value="AcylCoA_DH/oxidase_NM_dom_sf"/>
</dbReference>
<name>A0ABP7NWW7_9ACTN</name>